<proteinExistence type="predicted"/>
<keyword evidence="2" id="KW-1185">Reference proteome</keyword>
<evidence type="ECO:0000313" key="1">
    <source>
        <dbReference type="EMBL" id="QTA89032.1"/>
    </source>
</evidence>
<evidence type="ECO:0000313" key="2">
    <source>
        <dbReference type="Proteomes" id="UP000663722"/>
    </source>
</evidence>
<gene>
    <name evidence="1" type="ORF">dnm_050790</name>
</gene>
<protein>
    <submittedName>
        <fullName evidence="1">Uncharacterized protein</fullName>
    </submittedName>
</protein>
<reference evidence="1" key="1">
    <citation type="journal article" date="2021" name="Microb. Physiol.">
        <title>Proteogenomic Insights into the Physiology of Marine, Sulfate-Reducing, Filamentous Desulfonema limicola and Desulfonema magnum.</title>
        <authorList>
            <person name="Schnaars V."/>
            <person name="Wohlbrand L."/>
            <person name="Scheve S."/>
            <person name="Hinrichs C."/>
            <person name="Reinhardt R."/>
            <person name="Rabus R."/>
        </authorList>
    </citation>
    <scope>NUCLEOTIDE SEQUENCE</scope>
    <source>
        <strain evidence="1">4be13</strain>
    </source>
</reference>
<accession>A0A975BNY6</accession>
<dbReference type="EMBL" id="CP061800">
    <property type="protein sequence ID" value="QTA89032.1"/>
    <property type="molecule type" value="Genomic_DNA"/>
</dbReference>
<organism evidence="1 2">
    <name type="scientific">Desulfonema magnum</name>
    <dbReference type="NCBI Taxonomy" id="45655"/>
    <lineage>
        <taxon>Bacteria</taxon>
        <taxon>Pseudomonadati</taxon>
        <taxon>Thermodesulfobacteriota</taxon>
        <taxon>Desulfobacteria</taxon>
        <taxon>Desulfobacterales</taxon>
        <taxon>Desulfococcaceae</taxon>
        <taxon>Desulfonema</taxon>
    </lineage>
</organism>
<dbReference type="Proteomes" id="UP000663722">
    <property type="component" value="Chromosome"/>
</dbReference>
<name>A0A975BNY6_9BACT</name>
<dbReference type="KEGG" id="dmm:dnm_050790"/>
<sequence length="56" mass="5892">MSLLLLSIISGSEKFVVPPLGGLSLPDGLPDFTAPPKGGTTNLFELIRGVRSGDYF</sequence>
<dbReference type="AlphaFoldDB" id="A0A975BNY6"/>